<dbReference type="InterPro" id="IPR000792">
    <property type="entry name" value="Tscrpt_reg_LuxR_C"/>
</dbReference>
<evidence type="ECO:0000256" key="1">
    <source>
        <dbReference type="ARBA" id="ARBA00022553"/>
    </source>
</evidence>
<dbReference type="Pfam" id="PF00196">
    <property type="entry name" value="GerE"/>
    <property type="match status" value="1"/>
</dbReference>
<keyword evidence="10" id="KW-1185">Reference proteome</keyword>
<evidence type="ECO:0000256" key="5">
    <source>
        <dbReference type="ARBA" id="ARBA00023163"/>
    </source>
</evidence>
<dbReference type="CDD" id="cd17537">
    <property type="entry name" value="REC_FixJ"/>
    <property type="match status" value="1"/>
</dbReference>
<dbReference type="SUPFAM" id="SSF52172">
    <property type="entry name" value="CheY-like"/>
    <property type="match status" value="1"/>
</dbReference>
<dbReference type="GO" id="GO:0000160">
    <property type="term" value="P:phosphorelay signal transduction system"/>
    <property type="evidence" value="ECO:0007669"/>
    <property type="project" value="UniProtKB-KW"/>
</dbReference>
<dbReference type="InterPro" id="IPR016032">
    <property type="entry name" value="Sig_transdc_resp-reg_C-effctor"/>
</dbReference>
<dbReference type="CDD" id="cd06170">
    <property type="entry name" value="LuxR_C_like"/>
    <property type="match status" value="1"/>
</dbReference>
<dbReference type="PRINTS" id="PR00038">
    <property type="entry name" value="HTHLUXR"/>
</dbReference>
<dbReference type="PROSITE" id="PS50110">
    <property type="entry name" value="RESPONSE_REGULATORY"/>
    <property type="match status" value="1"/>
</dbReference>
<keyword evidence="1 6" id="KW-0597">Phosphoprotein</keyword>
<organism evidence="9 10">
    <name type="scientific">Montanilutibacter psychrotolerans</name>
    <dbReference type="NCBI Taxonomy" id="1327343"/>
    <lineage>
        <taxon>Bacteria</taxon>
        <taxon>Pseudomonadati</taxon>
        <taxon>Pseudomonadota</taxon>
        <taxon>Gammaproteobacteria</taxon>
        <taxon>Lysobacterales</taxon>
        <taxon>Lysobacteraceae</taxon>
        <taxon>Montanilutibacter</taxon>
    </lineage>
</organism>
<name>A0A3M8SPT6_9GAMM</name>
<comment type="caution">
    <text evidence="9">The sequence shown here is derived from an EMBL/GenBank/DDBJ whole genome shotgun (WGS) entry which is preliminary data.</text>
</comment>
<dbReference type="Pfam" id="PF00072">
    <property type="entry name" value="Response_reg"/>
    <property type="match status" value="1"/>
</dbReference>
<dbReference type="Gene3D" id="3.40.50.2300">
    <property type="match status" value="1"/>
</dbReference>
<dbReference type="GO" id="GO:0003677">
    <property type="term" value="F:DNA binding"/>
    <property type="evidence" value="ECO:0007669"/>
    <property type="project" value="UniProtKB-KW"/>
</dbReference>
<dbReference type="Gene3D" id="1.10.10.10">
    <property type="entry name" value="Winged helix-like DNA-binding domain superfamily/Winged helix DNA-binding domain"/>
    <property type="match status" value="1"/>
</dbReference>
<dbReference type="GO" id="GO:0006355">
    <property type="term" value="P:regulation of DNA-templated transcription"/>
    <property type="evidence" value="ECO:0007669"/>
    <property type="project" value="InterPro"/>
</dbReference>
<dbReference type="Proteomes" id="UP000267049">
    <property type="component" value="Unassembled WGS sequence"/>
</dbReference>
<dbReference type="RefSeq" id="WP_123088448.1">
    <property type="nucleotide sequence ID" value="NZ_RIBS01000005.1"/>
</dbReference>
<dbReference type="AlphaFoldDB" id="A0A3M8SPT6"/>
<feature type="domain" description="Response regulatory" evidence="8">
    <location>
        <begin position="4"/>
        <end position="118"/>
    </location>
</feature>
<evidence type="ECO:0000256" key="4">
    <source>
        <dbReference type="ARBA" id="ARBA00023125"/>
    </source>
</evidence>
<dbReference type="SMART" id="SM00421">
    <property type="entry name" value="HTH_LUXR"/>
    <property type="match status" value="1"/>
</dbReference>
<dbReference type="PROSITE" id="PS00622">
    <property type="entry name" value="HTH_LUXR_1"/>
    <property type="match status" value="1"/>
</dbReference>
<sequence length="201" mass="21972">MEPIVYVVDDNPDVRKALARLLTSDGFQVSLNQSTYEFLDAYNPEVPGCIVLDVAMPGMTGLELQAQLLARGVDCPVVFLTGRGDIPSSVRAMKAGAVDFLTKPVDADTLLDAVKRGVARSCAAHRTAVERQDAQALLDTLTPREREVVPYLLTGRLNKQIAADLGVAEKTIKVHRSRVMHKLGVRTPVELLTFLERAGHR</sequence>
<evidence type="ECO:0000256" key="3">
    <source>
        <dbReference type="ARBA" id="ARBA00023015"/>
    </source>
</evidence>
<gene>
    <name evidence="9" type="ORF">EER27_12560</name>
</gene>
<evidence type="ECO:0000313" key="9">
    <source>
        <dbReference type="EMBL" id="RNF83317.1"/>
    </source>
</evidence>
<dbReference type="PANTHER" id="PTHR44688:SF16">
    <property type="entry name" value="DNA-BINDING TRANSCRIPTIONAL ACTIVATOR DEVR_DOSR"/>
    <property type="match status" value="1"/>
</dbReference>
<evidence type="ECO:0000259" key="7">
    <source>
        <dbReference type="PROSITE" id="PS50043"/>
    </source>
</evidence>
<dbReference type="InterPro" id="IPR011006">
    <property type="entry name" value="CheY-like_superfamily"/>
</dbReference>
<dbReference type="PROSITE" id="PS50043">
    <property type="entry name" value="HTH_LUXR_2"/>
    <property type="match status" value="1"/>
</dbReference>
<evidence type="ECO:0000259" key="8">
    <source>
        <dbReference type="PROSITE" id="PS50110"/>
    </source>
</evidence>
<dbReference type="FunFam" id="3.40.50.2300:FF:000018">
    <property type="entry name" value="DNA-binding transcriptional regulator NtrC"/>
    <property type="match status" value="1"/>
</dbReference>
<feature type="modified residue" description="4-aspartylphosphate" evidence="6">
    <location>
        <position position="53"/>
    </location>
</feature>
<keyword evidence="5" id="KW-0804">Transcription</keyword>
<keyword evidence="2" id="KW-0902">Two-component regulatory system</keyword>
<keyword evidence="4 9" id="KW-0238">DNA-binding</keyword>
<feature type="domain" description="HTH luxR-type" evidence="7">
    <location>
        <begin position="134"/>
        <end position="199"/>
    </location>
</feature>
<dbReference type="SMART" id="SM00448">
    <property type="entry name" value="REC"/>
    <property type="match status" value="1"/>
</dbReference>
<reference evidence="9 10" key="1">
    <citation type="submission" date="2018-11" db="EMBL/GenBank/DDBJ databases">
        <title>Lysobacter cryohumiis sp. nov., isolated from soil in the Tianshan Mountains, Xinjiang, China.</title>
        <authorList>
            <person name="Luo Y."/>
            <person name="Sheng H."/>
        </authorList>
    </citation>
    <scope>NUCLEOTIDE SEQUENCE [LARGE SCALE GENOMIC DNA]</scope>
    <source>
        <strain evidence="9 10">ZS60</strain>
    </source>
</reference>
<evidence type="ECO:0000313" key="10">
    <source>
        <dbReference type="Proteomes" id="UP000267049"/>
    </source>
</evidence>
<dbReference type="InterPro" id="IPR001789">
    <property type="entry name" value="Sig_transdc_resp-reg_receiver"/>
</dbReference>
<evidence type="ECO:0000256" key="6">
    <source>
        <dbReference type="PROSITE-ProRule" id="PRU00169"/>
    </source>
</evidence>
<keyword evidence="3" id="KW-0805">Transcription regulation</keyword>
<dbReference type="EMBL" id="RIBS01000005">
    <property type="protein sequence ID" value="RNF83317.1"/>
    <property type="molecule type" value="Genomic_DNA"/>
</dbReference>
<dbReference type="PANTHER" id="PTHR44688">
    <property type="entry name" value="DNA-BINDING TRANSCRIPTIONAL ACTIVATOR DEVR_DOSR"/>
    <property type="match status" value="1"/>
</dbReference>
<evidence type="ECO:0000256" key="2">
    <source>
        <dbReference type="ARBA" id="ARBA00023012"/>
    </source>
</evidence>
<dbReference type="InterPro" id="IPR036388">
    <property type="entry name" value="WH-like_DNA-bd_sf"/>
</dbReference>
<dbReference type="SUPFAM" id="SSF46894">
    <property type="entry name" value="C-terminal effector domain of the bipartite response regulators"/>
    <property type="match status" value="1"/>
</dbReference>
<dbReference type="OrthoDB" id="9796655at2"/>
<proteinExistence type="predicted"/>
<accession>A0A3M8SPT6</accession>
<protein>
    <submittedName>
        <fullName evidence="9">DNA-binding response regulator</fullName>
    </submittedName>
</protein>